<accession>A0A364NM32</accession>
<dbReference type="Pfam" id="PF00114">
    <property type="entry name" value="Pilin"/>
    <property type="match status" value="1"/>
</dbReference>
<keyword evidence="2" id="KW-0488">Methylation</keyword>
<name>A0A364NM32_9GAMM</name>
<dbReference type="Proteomes" id="UP000250744">
    <property type="component" value="Unassembled WGS sequence"/>
</dbReference>
<dbReference type="GO" id="GO:0009289">
    <property type="term" value="C:pilus"/>
    <property type="evidence" value="ECO:0007669"/>
    <property type="project" value="InterPro"/>
</dbReference>
<evidence type="ECO:0000313" key="4">
    <source>
        <dbReference type="EMBL" id="RAU18156.1"/>
    </source>
</evidence>
<keyword evidence="3" id="KW-0812">Transmembrane</keyword>
<dbReference type="EMBL" id="QKRX01000006">
    <property type="protein sequence ID" value="RAU18156.1"/>
    <property type="molecule type" value="Genomic_DNA"/>
</dbReference>
<sequence>MFKQIGFTLLELIIVLLIISILALIGINQYQLFVARAQFSESLVVFSGAKTPVQEKIDLGVSFSASTGLPNSSTNVLGIALTSNYGILSVPEFNPNNNIYILTFTFNENVNANLRNRIVNLEYDRSIGEWSCVTNVTDRFSVGCVSL</sequence>
<evidence type="ECO:0000256" key="3">
    <source>
        <dbReference type="SAM" id="Phobius"/>
    </source>
</evidence>
<dbReference type="GO" id="GO:0007155">
    <property type="term" value="P:cell adhesion"/>
    <property type="evidence" value="ECO:0007669"/>
    <property type="project" value="InterPro"/>
</dbReference>
<dbReference type="RefSeq" id="WP_112159234.1">
    <property type="nucleotide sequence ID" value="NZ_QKRX01000006.1"/>
</dbReference>
<dbReference type="NCBIfam" id="TIGR02532">
    <property type="entry name" value="IV_pilin_GFxxxE"/>
    <property type="match status" value="1"/>
</dbReference>
<dbReference type="AlphaFoldDB" id="A0A364NM32"/>
<keyword evidence="3" id="KW-0472">Membrane</keyword>
<keyword evidence="5" id="KW-1185">Reference proteome</keyword>
<dbReference type="InterPro" id="IPR045584">
    <property type="entry name" value="Pilin-like"/>
</dbReference>
<dbReference type="InterPro" id="IPR001082">
    <property type="entry name" value="Pilin"/>
</dbReference>
<dbReference type="OrthoDB" id="5918848at2"/>
<reference evidence="4 5" key="1">
    <citation type="submission" date="2018-06" db="EMBL/GenBank/DDBJ databases">
        <title>Nitrincola tibetense sp. nov., isolated from Lake XuguoCo on Tibetan Plateau.</title>
        <authorList>
            <person name="Xing P."/>
        </authorList>
    </citation>
    <scope>NUCLEOTIDE SEQUENCE [LARGE SCALE GENOMIC DNA]</scope>
    <source>
        <strain evidence="5">xg18</strain>
    </source>
</reference>
<evidence type="ECO:0000256" key="1">
    <source>
        <dbReference type="ARBA" id="ARBA00005233"/>
    </source>
</evidence>
<protein>
    <submittedName>
        <fullName evidence="4">Pilus assembly protein</fullName>
    </submittedName>
</protein>
<gene>
    <name evidence="4" type="ORF">DN062_10290</name>
</gene>
<dbReference type="InterPro" id="IPR012902">
    <property type="entry name" value="N_methyl_site"/>
</dbReference>
<evidence type="ECO:0000313" key="5">
    <source>
        <dbReference type="Proteomes" id="UP000250744"/>
    </source>
</evidence>
<proteinExistence type="inferred from homology"/>
<organism evidence="4 5">
    <name type="scientific">Nitrincola tibetensis</name>
    <dbReference type="NCBI Taxonomy" id="2219697"/>
    <lineage>
        <taxon>Bacteria</taxon>
        <taxon>Pseudomonadati</taxon>
        <taxon>Pseudomonadota</taxon>
        <taxon>Gammaproteobacteria</taxon>
        <taxon>Oceanospirillales</taxon>
        <taxon>Oceanospirillaceae</taxon>
        <taxon>Nitrincola</taxon>
    </lineage>
</organism>
<dbReference type="SUPFAM" id="SSF54523">
    <property type="entry name" value="Pili subunits"/>
    <property type="match status" value="1"/>
</dbReference>
<comment type="caution">
    <text evidence="4">The sequence shown here is derived from an EMBL/GenBank/DDBJ whole genome shotgun (WGS) entry which is preliminary data.</text>
</comment>
<dbReference type="Gene3D" id="3.30.700.10">
    <property type="entry name" value="Glycoprotein, Type 4 Pilin"/>
    <property type="match status" value="1"/>
</dbReference>
<dbReference type="Pfam" id="PF07963">
    <property type="entry name" value="N_methyl"/>
    <property type="match status" value="1"/>
</dbReference>
<keyword evidence="3" id="KW-1133">Transmembrane helix</keyword>
<comment type="similarity">
    <text evidence="1">Belongs to the N-Me-Phe pilin family.</text>
</comment>
<evidence type="ECO:0000256" key="2">
    <source>
        <dbReference type="ARBA" id="ARBA00022481"/>
    </source>
</evidence>
<feature type="transmembrane region" description="Helical" evidence="3">
    <location>
        <begin position="6"/>
        <end position="27"/>
    </location>
</feature>